<evidence type="ECO:0000259" key="17">
    <source>
        <dbReference type="Pfam" id="PF07732"/>
    </source>
</evidence>
<dbReference type="PROSITE" id="PS00080">
    <property type="entry name" value="MULTICOPPER_OXIDASE2"/>
    <property type="match status" value="1"/>
</dbReference>
<evidence type="ECO:0000256" key="7">
    <source>
        <dbReference type="ARBA" id="ARBA00022723"/>
    </source>
</evidence>
<evidence type="ECO:0000256" key="6">
    <source>
        <dbReference type="ARBA" id="ARBA00022525"/>
    </source>
</evidence>
<dbReference type="Pfam" id="PF07732">
    <property type="entry name" value="Cu-oxidase_3"/>
    <property type="match status" value="1"/>
</dbReference>
<comment type="catalytic activity">
    <reaction evidence="1 14">
        <text>4 hydroquinone + O2 = 4 benzosemiquinone + 2 H2O</text>
        <dbReference type="Rhea" id="RHEA:11276"/>
        <dbReference type="ChEBI" id="CHEBI:15377"/>
        <dbReference type="ChEBI" id="CHEBI:15379"/>
        <dbReference type="ChEBI" id="CHEBI:17594"/>
        <dbReference type="ChEBI" id="CHEBI:17977"/>
        <dbReference type="EC" id="1.10.3.2"/>
    </reaction>
</comment>
<dbReference type="FunFam" id="2.60.40.420:FF:000053">
    <property type="entry name" value="Laccase"/>
    <property type="match status" value="1"/>
</dbReference>
<comment type="function">
    <text evidence="14">Lignin degradation and detoxification of lignin-derived products.</text>
</comment>
<evidence type="ECO:0000256" key="13">
    <source>
        <dbReference type="ARBA" id="ARBA00023185"/>
    </source>
</evidence>
<comment type="cofactor">
    <cofactor evidence="14">
        <name>Cu cation</name>
        <dbReference type="ChEBI" id="CHEBI:23378"/>
    </cofactor>
    <text evidence="14">Binds 4 Cu cations per monomer.</text>
</comment>
<reference evidence="18" key="1">
    <citation type="submission" date="2022-02" db="EMBL/GenBank/DDBJ databases">
        <authorList>
            <person name="Henning P.M."/>
            <person name="McCubbin A.G."/>
            <person name="Shore J.S."/>
        </authorList>
    </citation>
    <scope>NUCLEOTIDE SEQUENCE</scope>
    <source>
        <strain evidence="18">F60SS</strain>
        <tissue evidence="18">Leaves</tissue>
    </source>
</reference>
<dbReference type="GO" id="GO:0005507">
    <property type="term" value="F:copper ion binding"/>
    <property type="evidence" value="ECO:0007669"/>
    <property type="project" value="InterPro"/>
</dbReference>
<keyword evidence="7 14" id="KW-0479">Metal-binding</keyword>
<dbReference type="Pfam" id="PF00394">
    <property type="entry name" value="Cu-oxidase"/>
    <property type="match status" value="1"/>
</dbReference>
<evidence type="ECO:0000259" key="16">
    <source>
        <dbReference type="Pfam" id="PF07731"/>
    </source>
</evidence>
<dbReference type="PANTHER" id="PTHR11709">
    <property type="entry name" value="MULTI-COPPER OXIDASE"/>
    <property type="match status" value="1"/>
</dbReference>
<evidence type="ECO:0000256" key="10">
    <source>
        <dbReference type="ARBA" id="ARBA00023002"/>
    </source>
</evidence>
<keyword evidence="6 14" id="KW-0964">Secreted</keyword>
<proteinExistence type="inferred from homology"/>
<evidence type="ECO:0000256" key="1">
    <source>
        <dbReference type="ARBA" id="ARBA00000349"/>
    </source>
</evidence>
<comment type="subcellular location">
    <subcellularLocation>
        <location evidence="2 14">Secreted</location>
        <location evidence="2 14">Extracellular space</location>
        <location evidence="2 14">Apoplast</location>
    </subcellularLocation>
</comment>
<dbReference type="CDD" id="cd13897">
    <property type="entry name" value="CuRO_3_LCC_plant"/>
    <property type="match status" value="1"/>
</dbReference>
<dbReference type="PROSITE" id="PS00079">
    <property type="entry name" value="MULTICOPPER_OXIDASE1"/>
    <property type="match status" value="1"/>
</dbReference>
<dbReference type="PANTHER" id="PTHR11709:SF417">
    <property type="entry name" value="LACCASE-17"/>
    <property type="match status" value="1"/>
</dbReference>
<evidence type="ECO:0000256" key="11">
    <source>
        <dbReference type="ARBA" id="ARBA00023008"/>
    </source>
</evidence>
<dbReference type="InterPro" id="IPR017761">
    <property type="entry name" value="Laccase"/>
</dbReference>
<dbReference type="CDD" id="cd13875">
    <property type="entry name" value="CuRO_2_LCC_plant"/>
    <property type="match status" value="1"/>
</dbReference>
<comment type="caution">
    <text evidence="18">The sequence shown here is derived from an EMBL/GenBank/DDBJ whole genome shotgun (WGS) entry which is preliminary data.</text>
</comment>
<organism evidence="18 19">
    <name type="scientific">Turnera subulata</name>
    <dbReference type="NCBI Taxonomy" id="218843"/>
    <lineage>
        <taxon>Eukaryota</taxon>
        <taxon>Viridiplantae</taxon>
        <taxon>Streptophyta</taxon>
        <taxon>Embryophyta</taxon>
        <taxon>Tracheophyta</taxon>
        <taxon>Spermatophyta</taxon>
        <taxon>Magnoliopsida</taxon>
        <taxon>eudicotyledons</taxon>
        <taxon>Gunneridae</taxon>
        <taxon>Pentapetalae</taxon>
        <taxon>rosids</taxon>
        <taxon>fabids</taxon>
        <taxon>Malpighiales</taxon>
        <taxon>Passifloraceae</taxon>
        <taxon>Turnera</taxon>
    </lineage>
</organism>
<feature type="domain" description="Plastocyanin-like" evidence="15">
    <location>
        <begin position="166"/>
        <end position="317"/>
    </location>
</feature>
<dbReference type="EC" id="1.10.3.2" evidence="4 14"/>
<dbReference type="GO" id="GO:0052716">
    <property type="term" value="F:hydroquinone:oxygen oxidoreductase activity"/>
    <property type="evidence" value="ECO:0007669"/>
    <property type="project" value="UniProtKB-EC"/>
</dbReference>
<dbReference type="FunFam" id="2.60.40.420:FF:000049">
    <property type="entry name" value="Laccase"/>
    <property type="match status" value="1"/>
</dbReference>
<sequence length="580" mass="63818">MSASLLPLQASLGVLLFTCLAFCLLPEPALGITRHYQLKINLQNVTRLCHTKSMVTANGQFPGPRIVAREGDNLLIRVVNHVQNNISIHWHGIRQLRSGWADGPAYITQCPIQTGQSYVYNYTIVGQRGTLWWHAHISWLRSTLYGPLIILPKRGVPYPFAKPYKEIPIIFGEWFNADTEAIINQALQTGGGPNVSDAYTLNGLPGPLYNCSAKDTFKLKVKPGKTYLLRLINAALNDELFFSIANHTLKIVEVDAVYVKPFDTEILLITPGQTTNVLLQTKPDFPNATFLMTARPYATGQGTFDNSTVAGILEYESPSNSIQSSIKKLPLFKPTLPALNDTAFAATFSSKLRSLANAQFPANVPQNVDKKFFFTVGLGTNPCPKNQTCQGPSNTTMFSASVNNVSFTMPTTAILQSHFFGQSNGVYTPDFPTTPIVPFNYTGNPPNNTMVSNGTKLVVLPYNTSVELVLQDTSILGAESHPLHLHGFNFYVVGQGFGNYDPNKDPAMFNLVDPVERNTVGVPSGGWVAIRFLADNPGVWFMHCHLEVHTSWGLKMAWLVLDGKLPNQKLLPPPADLPKC</sequence>
<dbReference type="CDD" id="cd13849">
    <property type="entry name" value="CuRO_1_LCC_plant"/>
    <property type="match status" value="1"/>
</dbReference>
<evidence type="ECO:0000256" key="8">
    <source>
        <dbReference type="ARBA" id="ARBA00022729"/>
    </source>
</evidence>
<dbReference type="InterPro" id="IPR034285">
    <property type="entry name" value="CuRO_2_LCC"/>
</dbReference>
<evidence type="ECO:0000256" key="14">
    <source>
        <dbReference type="RuleBase" id="RU361119"/>
    </source>
</evidence>
<dbReference type="InterPro" id="IPR011706">
    <property type="entry name" value="Cu-oxidase_C"/>
</dbReference>
<dbReference type="InterPro" id="IPR008972">
    <property type="entry name" value="Cupredoxin"/>
</dbReference>
<feature type="domain" description="Plastocyanin-like" evidence="17">
    <location>
        <begin position="42"/>
        <end position="153"/>
    </location>
</feature>
<evidence type="ECO:0000313" key="19">
    <source>
        <dbReference type="Proteomes" id="UP001141552"/>
    </source>
</evidence>
<keyword evidence="19" id="KW-1185">Reference proteome</keyword>
<feature type="domain" description="Plastocyanin-like" evidence="16">
    <location>
        <begin position="431"/>
        <end position="562"/>
    </location>
</feature>
<evidence type="ECO:0000256" key="2">
    <source>
        <dbReference type="ARBA" id="ARBA00004271"/>
    </source>
</evidence>
<evidence type="ECO:0000313" key="18">
    <source>
        <dbReference type="EMBL" id="KAJ4839974.1"/>
    </source>
</evidence>
<keyword evidence="5 14" id="KW-0052">Apoplast</keyword>
<dbReference type="SUPFAM" id="SSF49503">
    <property type="entry name" value="Cupredoxins"/>
    <property type="match status" value="3"/>
</dbReference>
<keyword evidence="13 14" id="KW-0439">Lignin degradation</keyword>
<dbReference type="NCBIfam" id="TIGR03389">
    <property type="entry name" value="laccase"/>
    <property type="match status" value="1"/>
</dbReference>
<dbReference type="EMBL" id="JAKUCV010003153">
    <property type="protein sequence ID" value="KAJ4839974.1"/>
    <property type="molecule type" value="Genomic_DNA"/>
</dbReference>
<dbReference type="OrthoDB" id="2121828at2759"/>
<dbReference type="GO" id="GO:0046274">
    <property type="term" value="P:lignin catabolic process"/>
    <property type="evidence" value="ECO:0007669"/>
    <property type="project" value="UniProtKB-KW"/>
</dbReference>
<feature type="signal peptide" evidence="14">
    <location>
        <begin position="1"/>
        <end position="31"/>
    </location>
</feature>
<keyword evidence="10 14" id="KW-0560">Oxidoreductase</keyword>
<dbReference type="Pfam" id="PF07731">
    <property type="entry name" value="Cu-oxidase_2"/>
    <property type="match status" value="1"/>
</dbReference>
<evidence type="ECO:0000256" key="12">
    <source>
        <dbReference type="ARBA" id="ARBA00023180"/>
    </source>
</evidence>
<dbReference type="InterPro" id="IPR033138">
    <property type="entry name" value="Cu_oxidase_CS"/>
</dbReference>
<evidence type="ECO:0000256" key="5">
    <source>
        <dbReference type="ARBA" id="ARBA00022523"/>
    </source>
</evidence>
<dbReference type="InterPro" id="IPR001117">
    <property type="entry name" value="Cu-oxidase_2nd"/>
</dbReference>
<dbReference type="InterPro" id="IPR011707">
    <property type="entry name" value="Cu-oxidase-like_N"/>
</dbReference>
<evidence type="ECO:0000256" key="4">
    <source>
        <dbReference type="ARBA" id="ARBA00012297"/>
    </source>
</evidence>
<dbReference type="FunFam" id="2.60.40.420:FF:000062">
    <property type="entry name" value="Laccase"/>
    <property type="match status" value="1"/>
</dbReference>
<dbReference type="AlphaFoldDB" id="A0A9Q0FXY3"/>
<dbReference type="Gene3D" id="2.60.40.420">
    <property type="entry name" value="Cupredoxins - blue copper proteins"/>
    <property type="match status" value="3"/>
</dbReference>
<dbReference type="InterPro" id="IPR045087">
    <property type="entry name" value="Cu-oxidase_fam"/>
</dbReference>
<dbReference type="Proteomes" id="UP001141552">
    <property type="component" value="Unassembled WGS sequence"/>
</dbReference>
<comment type="similarity">
    <text evidence="3 14">Belongs to the multicopper oxidase family.</text>
</comment>
<reference evidence="18" key="2">
    <citation type="journal article" date="2023" name="Plants (Basel)">
        <title>Annotation of the Turnera subulata (Passifloraceae) Draft Genome Reveals the S-Locus Evolved after the Divergence of Turneroideae from Passifloroideae in a Stepwise Manner.</title>
        <authorList>
            <person name="Henning P.M."/>
            <person name="Roalson E.H."/>
            <person name="Mir W."/>
            <person name="McCubbin A.G."/>
            <person name="Shore J.S."/>
        </authorList>
    </citation>
    <scope>NUCLEOTIDE SEQUENCE</scope>
    <source>
        <strain evidence="18">F60SS</strain>
    </source>
</reference>
<keyword evidence="11 14" id="KW-0186">Copper</keyword>
<dbReference type="InterPro" id="IPR034288">
    <property type="entry name" value="CuRO_1_LCC"/>
</dbReference>
<dbReference type="InterPro" id="IPR002355">
    <property type="entry name" value="Cu_oxidase_Cu_BS"/>
</dbReference>
<feature type="chain" id="PRO_5040540275" description="Laccase" evidence="14">
    <location>
        <begin position="32"/>
        <end position="580"/>
    </location>
</feature>
<keyword evidence="9 14" id="KW-0677">Repeat</keyword>
<accession>A0A9Q0FXY3</accession>
<evidence type="ECO:0000256" key="3">
    <source>
        <dbReference type="ARBA" id="ARBA00010609"/>
    </source>
</evidence>
<keyword evidence="8 14" id="KW-0732">Signal</keyword>
<dbReference type="GO" id="GO:0048046">
    <property type="term" value="C:apoplast"/>
    <property type="evidence" value="ECO:0007669"/>
    <property type="project" value="UniProtKB-SubCell"/>
</dbReference>
<name>A0A9Q0FXY3_9ROSI</name>
<gene>
    <name evidence="18" type="primary">LAC17_5</name>
    <name evidence="18" type="ORF">Tsubulata_033647</name>
</gene>
<protein>
    <recommendedName>
        <fullName evidence="4 14">Laccase</fullName>
        <ecNumber evidence="4 14">1.10.3.2</ecNumber>
    </recommendedName>
    <alternativeName>
        <fullName evidence="14">Benzenediol:oxygen oxidoreductase</fullName>
    </alternativeName>
    <alternativeName>
        <fullName evidence="14">Diphenol oxidase</fullName>
    </alternativeName>
    <alternativeName>
        <fullName evidence="14">Urishiol oxidase</fullName>
    </alternativeName>
</protein>
<evidence type="ECO:0000256" key="9">
    <source>
        <dbReference type="ARBA" id="ARBA00022737"/>
    </source>
</evidence>
<evidence type="ECO:0000259" key="15">
    <source>
        <dbReference type="Pfam" id="PF00394"/>
    </source>
</evidence>
<keyword evidence="12" id="KW-0325">Glycoprotein</keyword>
<dbReference type="InterPro" id="IPR034289">
    <property type="entry name" value="CuRO_3_LCC"/>
</dbReference>